<keyword evidence="11" id="KW-1185">Reference proteome</keyword>
<dbReference type="SMART" id="SM00387">
    <property type="entry name" value="HATPase_c"/>
    <property type="match status" value="1"/>
</dbReference>
<dbReference type="InterPro" id="IPR036097">
    <property type="entry name" value="HisK_dim/P_sf"/>
</dbReference>
<dbReference type="Pfam" id="PF00512">
    <property type="entry name" value="HisKA"/>
    <property type="match status" value="1"/>
</dbReference>
<dbReference type="InterPro" id="IPR036890">
    <property type="entry name" value="HATPase_C_sf"/>
</dbReference>
<feature type="modified residue" description="4-aspartylphosphate" evidence="7">
    <location>
        <position position="56"/>
    </location>
</feature>
<dbReference type="InterPro" id="IPR004358">
    <property type="entry name" value="Sig_transdc_His_kin-like_C"/>
</dbReference>
<evidence type="ECO:0000256" key="6">
    <source>
        <dbReference type="ARBA" id="ARBA00023012"/>
    </source>
</evidence>
<comment type="catalytic activity">
    <reaction evidence="1">
        <text>ATP + protein L-histidine = ADP + protein N-phospho-L-histidine.</text>
        <dbReference type="EC" id="2.7.13.3"/>
    </reaction>
</comment>
<reference evidence="11" key="1">
    <citation type="submission" date="2016-10" db="EMBL/GenBank/DDBJ databases">
        <authorList>
            <person name="Varghese N."/>
            <person name="Submissions S."/>
        </authorList>
    </citation>
    <scope>NUCLEOTIDE SEQUENCE [LARGE SCALE GENOMIC DNA]</scope>
    <source>
        <strain evidence="11">CGMCC 1.10118</strain>
    </source>
</reference>
<dbReference type="Pfam" id="PF00072">
    <property type="entry name" value="Response_reg"/>
    <property type="match status" value="1"/>
</dbReference>
<dbReference type="CDD" id="cd00082">
    <property type="entry name" value="HisKA"/>
    <property type="match status" value="1"/>
</dbReference>
<dbReference type="CDD" id="cd00156">
    <property type="entry name" value="REC"/>
    <property type="match status" value="1"/>
</dbReference>
<accession>A0A1H3JG98</accession>
<dbReference type="InterPro" id="IPR003018">
    <property type="entry name" value="GAF"/>
</dbReference>
<dbReference type="InterPro" id="IPR001789">
    <property type="entry name" value="Sig_transdc_resp-reg_receiver"/>
</dbReference>
<organism evidence="10 11">
    <name type="scientific">Halobellus clavatus</name>
    <dbReference type="NCBI Taxonomy" id="660517"/>
    <lineage>
        <taxon>Archaea</taxon>
        <taxon>Methanobacteriati</taxon>
        <taxon>Methanobacteriota</taxon>
        <taxon>Stenosarchaea group</taxon>
        <taxon>Halobacteria</taxon>
        <taxon>Halobacteriales</taxon>
        <taxon>Haloferacaceae</taxon>
        <taxon>Halobellus</taxon>
    </lineage>
</organism>
<evidence type="ECO:0000256" key="2">
    <source>
        <dbReference type="ARBA" id="ARBA00012438"/>
    </source>
</evidence>
<dbReference type="Gene3D" id="3.40.50.2300">
    <property type="match status" value="1"/>
</dbReference>
<dbReference type="Proteomes" id="UP000199170">
    <property type="component" value="Unassembled WGS sequence"/>
</dbReference>
<evidence type="ECO:0000259" key="9">
    <source>
        <dbReference type="PROSITE" id="PS50110"/>
    </source>
</evidence>
<dbReference type="InterPro" id="IPR029016">
    <property type="entry name" value="GAF-like_dom_sf"/>
</dbReference>
<dbReference type="SUPFAM" id="SSF55781">
    <property type="entry name" value="GAF domain-like"/>
    <property type="match status" value="1"/>
</dbReference>
<dbReference type="Pfam" id="PF02518">
    <property type="entry name" value="HATPase_c"/>
    <property type="match status" value="1"/>
</dbReference>
<dbReference type="Gene3D" id="3.30.565.10">
    <property type="entry name" value="Histidine kinase-like ATPase, C-terminal domain"/>
    <property type="match status" value="1"/>
</dbReference>
<evidence type="ECO:0000256" key="3">
    <source>
        <dbReference type="ARBA" id="ARBA00022553"/>
    </source>
</evidence>
<dbReference type="Gene3D" id="3.30.450.40">
    <property type="match status" value="1"/>
</dbReference>
<dbReference type="RefSeq" id="WP_089768961.1">
    <property type="nucleotide sequence ID" value="NZ_FNPB01000013.1"/>
</dbReference>
<dbReference type="AlphaFoldDB" id="A0A1H3JG98"/>
<dbReference type="InterPro" id="IPR050736">
    <property type="entry name" value="Sensor_HK_Regulatory"/>
</dbReference>
<dbReference type="InterPro" id="IPR011006">
    <property type="entry name" value="CheY-like_superfamily"/>
</dbReference>
<dbReference type="InterPro" id="IPR003594">
    <property type="entry name" value="HATPase_dom"/>
</dbReference>
<evidence type="ECO:0000256" key="4">
    <source>
        <dbReference type="ARBA" id="ARBA00022679"/>
    </source>
</evidence>
<evidence type="ECO:0000256" key="5">
    <source>
        <dbReference type="ARBA" id="ARBA00022777"/>
    </source>
</evidence>
<dbReference type="PANTHER" id="PTHR43711:SF1">
    <property type="entry name" value="HISTIDINE KINASE 1"/>
    <property type="match status" value="1"/>
</dbReference>
<dbReference type="STRING" id="660517.SAMN04487946_11362"/>
<keyword evidence="6" id="KW-0902">Two-component regulatory system</keyword>
<protein>
    <recommendedName>
        <fullName evidence="2">histidine kinase</fullName>
        <ecNumber evidence="2">2.7.13.3</ecNumber>
    </recommendedName>
</protein>
<dbReference type="PRINTS" id="PR00344">
    <property type="entry name" value="BCTRLSENSOR"/>
</dbReference>
<dbReference type="InterPro" id="IPR005467">
    <property type="entry name" value="His_kinase_dom"/>
</dbReference>
<proteinExistence type="predicted"/>
<dbReference type="PROSITE" id="PS50109">
    <property type="entry name" value="HIS_KIN"/>
    <property type="match status" value="1"/>
</dbReference>
<dbReference type="SMART" id="SM00388">
    <property type="entry name" value="HisKA"/>
    <property type="match status" value="1"/>
</dbReference>
<evidence type="ECO:0000313" key="10">
    <source>
        <dbReference type="EMBL" id="SDY38599.1"/>
    </source>
</evidence>
<keyword evidence="3 7" id="KW-0597">Phosphoprotein</keyword>
<dbReference type="PANTHER" id="PTHR43711">
    <property type="entry name" value="TWO-COMPONENT HISTIDINE KINASE"/>
    <property type="match status" value="1"/>
</dbReference>
<sequence>MDDPIRTLFVVEDPGADPSGPDRLARASDCIEVTTEPVADAIEHLSTSEVDCVVADYDLPGYDGLAFLEAVRDSHPQVPFVLFTDDGSEQLAGAAVAAGATGYLPKSEDPDTYQTLAARIEESVDRVRGSVGPGLEGQTTIELLSDLYAVTTDTELTFEEKITRLLGLGCDRLGLAYGFLSKIDPGDGDETDGTQRIVLSHGDHTLLQPGSSCPLSEAYCRKTIQSDGLLAVSDALREGWADDPAYDVFELGSYIGGKVIVSDELYGTLCFASTDPRGAAFTDAERTLIRLMSKWASYELEHDRVTSELERQNERLEDFASVLAHDLRNPLNVVDGRLELARAECDSEHLAPIGQSVARMEVLIEDVLDLAREGRTVTETAWVDLAAVAEESWDHVATAEATLQIETDYAVMAERNRLKRLFENLFRNAVEHAGETVTVTIGSLDDGFFVADDGPGVPESDRQQVFELGYTTDEDGTGYGLAIVSEIVDAHGWSIEIGDSDDGARFEIRTR</sequence>
<keyword evidence="5 10" id="KW-0418">Kinase</keyword>
<dbReference type="SMART" id="SM00065">
    <property type="entry name" value="GAF"/>
    <property type="match status" value="1"/>
</dbReference>
<dbReference type="Pfam" id="PF01590">
    <property type="entry name" value="GAF"/>
    <property type="match status" value="1"/>
</dbReference>
<dbReference type="SUPFAM" id="SSF52172">
    <property type="entry name" value="CheY-like"/>
    <property type="match status" value="1"/>
</dbReference>
<dbReference type="Gene3D" id="1.10.287.130">
    <property type="match status" value="1"/>
</dbReference>
<dbReference type="OrthoDB" id="8127at2157"/>
<name>A0A1H3JG98_9EURY</name>
<gene>
    <name evidence="10" type="ORF">SAMN04487946_11362</name>
</gene>
<feature type="domain" description="Histidine kinase" evidence="8">
    <location>
        <begin position="322"/>
        <end position="511"/>
    </location>
</feature>
<dbReference type="EC" id="2.7.13.3" evidence="2"/>
<evidence type="ECO:0000256" key="1">
    <source>
        <dbReference type="ARBA" id="ARBA00000085"/>
    </source>
</evidence>
<feature type="domain" description="Response regulatory" evidence="9">
    <location>
        <begin position="7"/>
        <end position="121"/>
    </location>
</feature>
<dbReference type="PROSITE" id="PS50110">
    <property type="entry name" value="RESPONSE_REGULATORY"/>
    <property type="match status" value="1"/>
</dbReference>
<evidence type="ECO:0000256" key="7">
    <source>
        <dbReference type="PROSITE-ProRule" id="PRU00169"/>
    </source>
</evidence>
<dbReference type="GO" id="GO:0000155">
    <property type="term" value="F:phosphorelay sensor kinase activity"/>
    <property type="evidence" value="ECO:0007669"/>
    <property type="project" value="InterPro"/>
</dbReference>
<dbReference type="InterPro" id="IPR003661">
    <property type="entry name" value="HisK_dim/P_dom"/>
</dbReference>
<evidence type="ECO:0000259" key="8">
    <source>
        <dbReference type="PROSITE" id="PS50109"/>
    </source>
</evidence>
<dbReference type="SMART" id="SM00448">
    <property type="entry name" value="REC"/>
    <property type="match status" value="1"/>
</dbReference>
<dbReference type="SUPFAM" id="SSF55874">
    <property type="entry name" value="ATPase domain of HSP90 chaperone/DNA topoisomerase II/histidine kinase"/>
    <property type="match status" value="1"/>
</dbReference>
<evidence type="ECO:0000313" key="11">
    <source>
        <dbReference type="Proteomes" id="UP000199170"/>
    </source>
</evidence>
<dbReference type="SUPFAM" id="SSF47384">
    <property type="entry name" value="Homodimeric domain of signal transducing histidine kinase"/>
    <property type="match status" value="1"/>
</dbReference>
<dbReference type="EMBL" id="FNPB01000013">
    <property type="protein sequence ID" value="SDY38599.1"/>
    <property type="molecule type" value="Genomic_DNA"/>
</dbReference>
<keyword evidence="4" id="KW-0808">Transferase</keyword>